<dbReference type="Pfam" id="PF06985">
    <property type="entry name" value="HET"/>
    <property type="match status" value="1"/>
</dbReference>
<dbReference type="InterPro" id="IPR052895">
    <property type="entry name" value="HetReg/Transcr_Mod"/>
</dbReference>
<protein>
    <recommendedName>
        <fullName evidence="1">Heterokaryon incompatibility domain-containing protein</fullName>
    </recommendedName>
</protein>
<comment type="caution">
    <text evidence="2">The sequence shown here is derived from an EMBL/GenBank/DDBJ whole genome shotgun (WGS) entry which is preliminary data.</text>
</comment>
<accession>A0A4V6WK84</accession>
<dbReference type="STRING" id="329885.A0A4V6WK84"/>
<feature type="domain" description="Heterokaryon incompatibility" evidence="1">
    <location>
        <begin position="55"/>
        <end position="224"/>
    </location>
</feature>
<dbReference type="InterPro" id="IPR010730">
    <property type="entry name" value="HET"/>
</dbReference>
<name>A0A4V6WK84_9PEZI</name>
<reference evidence="2 3" key="1">
    <citation type="submission" date="2017-03" db="EMBL/GenBank/DDBJ databases">
        <title>Genomes of endolithic fungi from Antarctica.</title>
        <authorList>
            <person name="Coleine C."/>
            <person name="Masonjones S."/>
            <person name="Stajich J.E."/>
        </authorList>
    </citation>
    <scope>NUCLEOTIDE SEQUENCE [LARGE SCALE GENOMIC DNA]</scope>
    <source>
        <strain evidence="2 3">CCFEE 5311</strain>
    </source>
</reference>
<dbReference type="Pfam" id="PF26639">
    <property type="entry name" value="Het-6_barrel"/>
    <property type="match status" value="1"/>
</dbReference>
<dbReference type="PANTHER" id="PTHR24148:SF73">
    <property type="entry name" value="HET DOMAIN PROTEIN (AFU_ORTHOLOGUE AFUA_8G01020)"/>
    <property type="match status" value="1"/>
</dbReference>
<dbReference type="Proteomes" id="UP000310066">
    <property type="component" value="Unassembled WGS sequence"/>
</dbReference>
<sequence length="658" mass="73127">MPTTWTNSSPKQPRYTYDSLGESDIRLLKLLPDSWNEEICCTIFTANAHDHLPHYEAVSYTWGDPFGPRKYIRIVGSTTRSGRLSTSFLMRVSEGSFDALRRLRPNQGGVARTLWMDAVCVNQSDIAERNAQVQKMKSIFSDAQRVLVYVGEAANDSAVLLESVRDSTLARSSQNPAIVTSSNDEPTRIGDSMLHGPFVDNPMRRSLEAFLLRRWFSRIWVVQEVLLAKQATLICGEDEAPWSSFEAAVSSRYAEYATATVPLPAVLRGHAWPSLGMLGALQTARSCDATDPRDKVYGIAALLQLAPPRLDSASSIGVDYRKSVDAVFADVALAHLSLPAGYCKLDLLFYVQSDTMASSWVPDWRVRSSRSLIASDSASRPDVGSLYCAGGHSHHHIVKVRTFIEAGRRKNVLEVRVVILGTIKELSDTYRAQGPRIGEREAGLGAWDTLVRTHRDPETNAPALFADPQADFELFPDSIVPDFIPLSSPKEDFDPVFKETFTTTFVDDFLIGSNSDDSQHSRQDSLDLWSNDHRYIEELGRPSQQYIEELGLPSQQYGVRMSVDRRLVLLSNGTFGLGPAEAREGDTVCVIPGASVPFVIRMLPKERPESAALAARLVGECWVRDVMHGEAVQQIDEEITVSEEFAKRGCRIESMDLY</sequence>
<evidence type="ECO:0000259" key="1">
    <source>
        <dbReference type="Pfam" id="PF06985"/>
    </source>
</evidence>
<dbReference type="AlphaFoldDB" id="A0A4V6WK84"/>
<dbReference type="OrthoDB" id="2157530at2759"/>
<organism evidence="2 3">
    <name type="scientific">Friedmanniomyces endolithicus</name>
    <dbReference type="NCBI Taxonomy" id="329885"/>
    <lineage>
        <taxon>Eukaryota</taxon>
        <taxon>Fungi</taxon>
        <taxon>Dikarya</taxon>
        <taxon>Ascomycota</taxon>
        <taxon>Pezizomycotina</taxon>
        <taxon>Dothideomycetes</taxon>
        <taxon>Dothideomycetidae</taxon>
        <taxon>Mycosphaerellales</taxon>
        <taxon>Teratosphaeriaceae</taxon>
        <taxon>Friedmanniomyces</taxon>
    </lineage>
</organism>
<gene>
    <name evidence="2" type="ORF">B0A54_05251</name>
</gene>
<evidence type="ECO:0000313" key="3">
    <source>
        <dbReference type="Proteomes" id="UP000310066"/>
    </source>
</evidence>
<dbReference type="PANTHER" id="PTHR24148">
    <property type="entry name" value="ANKYRIN REPEAT DOMAIN-CONTAINING PROTEIN 39 HOMOLOG-RELATED"/>
    <property type="match status" value="1"/>
</dbReference>
<proteinExistence type="predicted"/>
<evidence type="ECO:0000313" key="2">
    <source>
        <dbReference type="EMBL" id="TKA43469.1"/>
    </source>
</evidence>
<dbReference type="EMBL" id="NAJP01000018">
    <property type="protein sequence ID" value="TKA43469.1"/>
    <property type="molecule type" value="Genomic_DNA"/>
</dbReference>